<dbReference type="InterPro" id="IPR023631">
    <property type="entry name" value="Amidase_dom"/>
</dbReference>
<dbReference type="PANTHER" id="PTHR46072">
    <property type="entry name" value="AMIDASE-RELATED-RELATED"/>
    <property type="match status" value="1"/>
</dbReference>
<dbReference type="OrthoDB" id="6428749at2759"/>
<dbReference type="InterPro" id="IPR036928">
    <property type="entry name" value="AS_sf"/>
</dbReference>
<dbReference type="GO" id="GO:0016787">
    <property type="term" value="F:hydrolase activity"/>
    <property type="evidence" value="ECO:0007669"/>
    <property type="project" value="UniProtKB-KW"/>
</dbReference>
<dbReference type="EMBL" id="JAEUBG010003692">
    <property type="protein sequence ID" value="KAH3682427.1"/>
    <property type="molecule type" value="Genomic_DNA"/>
</dbReference>
<protein>
    <recommendedName>
        <fullName evidence="5">Amidase domain-containing protein</fullName>
    </recommendedName>
</protein>
<dbReference type="PANTHER" id="PTHR46072:SF4">
    <property type="entry name" value="AMIDASE C550.07-RELATED"/>
    <property type="match status" value="1"/>
</dbReference>
<comment type="caution">
    <text evidence="6">The sequence shown here is derived from an EMBL/GenBank/DDBJ whole genome shotgun (WGS) entry which is preliminary data.</text>
</comment>
<feature type="binding site" evidence="4">
    <location>
        <position position="194"/>
    </location>
    <ligand>
        <name>substrate</name>
    </ligand>
</feature>
<evidence type="ECO:0000313" key="6">
    <source>
        <dbReference type="EMBL" id="KAH3682427.1"/>
    </source>
</evidence>
<feature type="binding site" evidence="4">
    <location>
        <position position="220"/>
    </location>
    <ligand>
        <name>substrate</name>
    </ligand>
</feature>
<dbReference type="Proteomes" id="UP000774326">
    <property type="component" value="Unassembled WGS sequence"/>
</dbReference>
<dbReference type="SUPFAM" id="SSF75304">
    <property type="entry name" value="Amidase signature (AS) enzymes"/>
    <property type="match status" value="1"/>
</dbReference>
<reference evidence="6" key="1">
    <citation type="journal article" date="2021" name="Open Biol.">
        <title>Shared evolutionary footprints suggest mitochondrial oxidative damage underlies multiple complex I losses in fungi.</title>
        <authorList>
            <person name="Schikora-Tamarit M.A."/>
            <person name="Marcet-Houben M."/>
            <person name="Nosek J."/>
            <person name="Gabaldon T."/>
        </authorList>
    </citation>
    <scope>NUCLEOTIDE SEQUENCE</scope>
    <source>
        <strain evidence="6">CBS2887</strain>
    </source>
</reference>
<dbReference type="Pfam" id="PF01425">
    <property type="entry name" value="Amidase"/>
    <property type="match status" value="1"/>
</dbReference>
<evidence type="ECO:0000256" key="3">
    <source>
        <dbReference type="PIRSR" id="PIRSR001221-1"/>
    </source>
</evidence>
<dbReference type="PIRSF" id="PIRSF001221">
    <property type="entry name" value="Amidase_fungi"/>
    <property type="match status" value="1"/>
</dbReference>
<accession>A0A9P8Q1D2</accession>
<sequence length="542" mass="59686">MSSTQEIYESKWIPKIQAYRQKLADQVKPYEYLVKDIDTSSPTFNAHAVIPTLLTPEEIKITGLKAIELVNAQKAGELTAVEIFKAFSKRGAIAHLLTNCAMELFFDEGLKQAEELDEYRASHGGELKGAFHGLPISVKEQMKFPGKVTHASYVAFLDNVVTAEPYSKFTSPIYDIVKTQGAVFYMRTAQPQAIMHLDTHNNITGRTTNPYNAKLSPGGSSGGASADAALAGSVISIGSDIGGSIRAPAAFCDLYGIRPTAKRIHSLGGLSAAVGQKSILAAQGPLTRSIEDLEYYMEHLINDGKPWEYDTSVAPMLWTKPDLGKEITVGFMMTDTIVEPADAIKRGLEFVKEKLSSYKDVKINIKLVNLDPALMKAAYTANLNCYGQSVNKQRKAIDDIGEPVLPLTEFYYGFEAKDNDIAANNIAIDSLTTYFFQQIFVKEGLDFIISPNSPNVADIPNNLRYWGYTSIYNMIDFPSIVFRTGLTYDVEKDVNGPVGVEGLVFNKEDYVNAPICLQVASVKYQEEKLVEMVKILDKALGL</sequence>
<evidence type="ECO:0000256" key="4">
    <source>
        <dbReference type="PIRSR" id="PIRSR001221-2"/>
    </source>
</evidence>
<feature type="active site" description="Charge relay system" evidence="3">
    <location>
        <position position="220"/>
    </location>
</feature>
<evidence type="ECO:0000256" key="1">
    <source>
        <dbReference type="ARBA" id="ARBA00009199"/>
    </source>
</evidence>
<dbReference type="Gene3D" id="3.90.1300.10">
    <property type="entry name" value="Amidase signature (AS) domain"/>
    <property type="match status" value="1"/>
</dbReference>
<feature type="active site" description="Charge relay system" evidence="3">
    <location>
        <position position="139"/>
    </location>
</feature>
<evidence type="ECO:0000313" key="7">
    <source>
        <dbReference type="Proteomes" id="UP000774326"/>
    </source>
</evidence>
<dbReference type="AlphaFoldDB" id="A0A9P8Q1D2"/>
<feature type="domain" description="Amidase" evidence="5">
    <location>
        <begin position="82"/>
        <end position="529"/>
    </location>
</feature>
<keyword evidence="2" id="KW-0378">Hydrolase</keyword>
<reference evidence="6" key="2">
    <citation type="submission" date="2021-01" db="EMBL/GenBank/DDBJ databases">
        <authorList>
            <person name="Schikora-Tamarit M.A."/>
        </authorList>
    </citation>
    <scope>NUCLEOTIDE SEQUENCE</scope>
    <source>
        <strain evidence="6">CBS2887</strain>
    </source>
</reference>
<evidence type="ECO:0000256" key="2">
    <source>
        <dbReference type="ARBA" id="ARBA00022801"/>
    </source>
</evidence>
<keyword evidence="7" id="KW-1185">Reference proteome</keyword>
<evidence type="ECO:0000259" key="5">
    <source>
        <dbReference type="Pfam" id="PF01425"/>
    </source>
</evidence>
<comment type="similarity">
    <text evidence="1">Belongs to the amidase family.</text>
</comment>
<proteinExistence type="inferred from homology"/>
<organism evidence="6 7">
    <name type="scientific">Wickerhamomyces pijperi</name>
    <name type="common">Yeast</name>
    <name type="synonym">Pichia pijperi</name>
    <dbReference type="NCBI Taxonomy" id="599730"/>
    <lineage>
        <taxon>Eukaryota</taxon>
        <taxon>Fungi</taxon>
        <taxon>Dikarya</taxon>
        <taxon>Ascomycota</taxon>
        <taxon>Saccharomycotina</taxon>
        <taxon>Saccharomycetes</taxon>
        <taxon>Phaffomycetales</taxon>
        <taxon>Wickerhamomycetaceae</taxon>
        <taxon>Wickerhamomyces</taxon>
    </lineage>
</organism>
<feature type="binding site" evidence="4">
    <location>
        <begin position="241"/>
        <end position="244"/>
    </location>
    <ligand>
        <name>substrate</name>
    </ligand>
</feature>
<feature type="active site" description="Acyl-ester intermediate" evidence="3">
    <location>
        <position position="244"/>
    </location>
</feature>
<gene>
    <name evidence="6" type="ORF">WICPIJ_006613</name>
</gene>
<name>A0A9P8Q1D2_WICPI</name>